<sequence>MIYHKLKFLYKFFSTLVLVLHHDSQQTTGHSPKKVNKHLKPQVMKKTALTIGLFSLVMVATSFANPEVSSNKSASLLTIDPPIMNGQGSTGGTKKRDFMMEKSELVSQNNQSNFASINQSVGGNKKMD</sequence>
<dbReference type="EMBL" id="CP029255">
    <property type="protein sequence ID" value="AWK03419.1"/>
    <property type="molecule type" value="Genomic_DNA"/>
</dbReference>
<name>A0A2S1YH76_9FLAO</name>
<keyword evidence="3" id="KW-1185">Reference proteome</keyword>
<organism evidence="2 3">
    <name type="scientific">Flavobacterium crocinum</name>
    <dbReference type="NCBI Taxonomy" id="2183896"/>
    <lineage>
        <taxon>Bacteria</taxon>
        <taxon>Pseudomonadati</taxon>
        <taxon>Bacteroidota</taxon>
        <taxon>Flavobacteriia</taxon>
        <taxon>Flavobacteriales</taxon>
        <taxon>Flavobacteriaceae</taxon>
        <taxon>Flavobacterium</taxon>
    </lineage>
</organism>
<feature type="compositionally biased region" description="Polar residues" evidence="1">
    <location>
        <begin position="106"/>
        <end position="122"/>
    </location>
</feature>
<protein>
    <submittedName>
        <fullName evidence="2">Uncharacterized protein</fullName>
    </submittedName>
</protein>
<dbReference type="KEGG" id="fcr:HYN56_03950"/>
<dbReference type="Proteomes" id="UP000245250">
    <property type="component" value="Chromosome"/>
</dbReference>
<evidence type="ECO:0000313" key="3">
    <source>
        <dbReference type="Proteomes" id="UP000245250"/>
    </source>
</evidence>
<dbReference type="AlphaFoldDB" id="A0A2S1YH76"/>
<proteinExistence type="predicted"/>
<feature type="region of interest" description="Disordered" evidence="1">
    <location>
        <begin position="106"/>
        <end position="128"/>
    </location>
</feature>
<reference evidence="2 3" key="1">
    <citation type="submission" date="2018-05" db="EMBL/GenBank/DDBJ databases">
        <title>Genome sequencing of Flavobacterium sp. HYN0056.</title>
        <authorList>
            <person name="Yi H."/>
            <person name="Baek C."/>
        </authorList>
    </citation>
    <scope>NUCLEOTIDE SEQUENCE [LARGE SCALE GENOMIC DNA]</scope>
    <source>
        <strain evidence="2 3">HYN0056</strain>
    </source>
</reference>
<evidence type="ECO:0000256" key="1">
    <source>
        <dbReference type="SAM" id="MobiDB-lite"/>
    </source>
</evidence>
<accession>A0A2S1YH76</accession>
<evidence type="ECO:0000313" key="2">
    <source>
        <dbReference type="EMBL" id="AWK03419.1"/>
    </source>
</evidence>
<gene>
    <name evidence="2" type="ORF">HYN56_03950</name>
</gene>